<name>A0ABD0KWC4_9CAEN</name>
<evidence type="ECO:0000256" key="2">
    <source>
        <dbReference type="SAM" id="MobiDB-lite"/>
    </source>
</evidence>
<reference evidence="4 5" key="1">
    <citation type="journal article" date="2023" name="Sci. Data">
        <title>Genome assembly of the Korean intertidal mud-creeper Batillaria attramentaria.</title>
        <authorList>
            <person name="Patra A.K."/>
            <person name="Ho P.T."/>
            <person name="Jun S."/>
            <person name="Lee S.J."/>
            <person name="Kim Y."/>
            <person name="Won Y.J."/>
        </authorList>
    </citation>
    <scope>NUCLEOTIDE SEQUENCE [LARGE SCALE GENOMIC DNA]</scope>
    <source>
        <strain evidence="4">Wonlab-2016</strain>
    </source>
</reference>
<feature type="domain" description="PHLPP-like RA" evidence="3">
    <location>
        <begin position="154"/>
        <end position="243"/>
    </location>
</feature>
<feature type="region of interest" description="Disordered" evidence="2">
    <location>
        <begin position="1"/>
        <end position="48"/>
    </location>
</feature>
<evidence type="ECO:0000313" key="5">
    <source>
        <dbReference type="Proteomes" id="UP001519460"/>
    </source>
</evidence>
<proteinExistence type="predicted"/>
<feature type="compositionally biased region" description="Polar residues" evidence="2">
    <location>
        <begin position="107"/>
        <end position="116"/>
    </location>
</feature>
<feature type="region of interest" description="Disordered" evidence="2">
    <location>
        <begin position="101"/>
        <end position="137"/>
    </location>
</feature>
<dbReference type="InterPro" id="IPR055071">
    <property type="entry name" value="RA_PHLPP-like"/>
</dbReference>
<evidence type="ECO:0000259" key="3">
    <source>
        <dbReference type="Pfam" id="PF23010"/>
    </source>
</evidence>
<comment type="caution">
    <text evidence="4">The sequence shown here is derived from an EMBL/GenBank/DDBJ whole genome shotgun (WGS) entry which is preliminary data.</text>
</comment>
<sequence>MSVKSSGAGPVPDPRGRSHSPHASHTSVGADSFHSRRGGSGLSGSGFHKSYQGSQAWWSVGEFMRPGLTHQSVGLTLSPDHDDTWDLSDSLADLFKEVNRRERDAGASTSDASNPSAGPRQHPGQQAGQSRDRDDTKHVDVARWIADDTSHGFIRVFNSDTDEHSRLFPCTLSTTAQKICMQIGMPSNSLHVQLNGDIIRRMEPFDCPLAVQNEYLASIGYSDLRRIQEEGSTEELSYLVKFYSGKDD</sequence>
<dbReference type="CDD" id="cd17213">
    <property type="entry name" value="RA_PHLPP"/>
    <property type="match status" value="1"/>
</dbReference>
<dbReference type="EMBL" id="JACVVK020000115">
    <property type="protein sequence ID" value="KAK7491371.1"/>
    <property type="molecule type" value="Genomic_DNA"/>
</dbReference>
<keyword evidence="1" id="KW-0479">Metal-binding</keyword>
<dbReference type="Proteomes" id="UP001519460">
    <property type="component" value="Unassembled WGS sequence"/>
</dbReference>
<protein>
    <recommendedName>
        <fullName evidence="3">PHLPP-like RA domain-containing protein</fullName>
    </recommendedName>
</protein>
<dbReference type="GO" id="GO:0046872">
    <property type="term" value="F:metal ion binding"/>
    <property type="evidence" value="ECO:0007669"/>
    <property type="project" value="UniProtKB-KW"/>
</dbReference>
<keyword evidence="5" id="KW-1185">Reference proteome</keyword>
<gene>
    <name evidence="4" type="ORF">BaRGS_00017349</name>
</gene>
<accession>A0ABD0KWC4</accession>
<evidence type="ECO:0000313" key="4">
    <source>
        <dbReference type="EMBL" id="KAK7491371.1"/>
    </source>
</evidence>
<organism evidence="4 5">
    <name type="scientific">Batillaria attramentaria</name>
    <dbReference type="NCBI Taxonomy" id="370345"/>
    <lineage>
        <taxon>Eukaryota</taxon>
        <taxon>Metazoa</taxon>
        <taxon>Spiralia</taxon>
        <taxon>Lophotrochozoa</taxon>
        <taxon>Mollusca</taxon>
        <taxon>Gastropoda</taxon>
        <taxon>Caenogastropoda</taxon>
        <taxon>Sorbeoconcha</taxon>
        <taxon>Cerithioidea</taxon>
        <taxon>Batillariidae</taxon>
        <taxon>Batillaria</taxon>
    </lineage>
</organism>
<evidence type="ECO:0000256" key="1">
    <source>
        <dbReference type="ARBA" id="ARBA00022723"/>
    </source>
</evidence>
<dbReference type="Pfam" id="PF23010">
    <property type="entry name" value="RA_3"/>
    <property type="match status" value="1"/>
</dbReference>
<dbReference type="AlphaFoldDB" id="A0ABD0KWC4"/>